<keyword evidence="7" id="KW-0653">Protein transport</keyword>
<comment type="caution">
    <text evidence="12">The sequence shown here is derived from an EMBL/GenBank/DDBJ whole genome shotgun (WGS) entry which is preliminary data.</text>
</comment>
<keyword evidence="4" id="KW-1003">Cell membrane</keyword>
<comment type="similarity">
    <text evidence="2">Belongs to the TonB family.</text>
</comment>
<dbReference type="SUPFAM" id="SSF74653">
    <property type="entry name" value="TolA/TonB C-terminal domain"/>
    <property type="match status" value="1"/>
</dbReference>
<feature type="domain" description="TonB C-terminal" evidence="11">
    <location>
        <begin position="141"/>
        <end position="231"/>
    </location>
</feature>
<dbReference type="PRINTS" id="PR01374">
    <property type="entry name" value="TONBPROTEIN"/>
</dbReference>
<evidence type="ECO:0000313" key="12">
    <source>
        <dbReference type="EMBL" id="MBO8429501.1"/>
    </source>
</evidence>
<sequence length="231" mass="26036">MEIKKSPKADLEGKKLLYREVGLIIALLLVLAAFEWSTAEKTVSTFQEETAVVAEEEIIPITQEETPPPPEAPKEPVLSDFIDIVDDDIQVDTELLISVEDDADMGVEIRNYVPQGTTEEEEEEEEIPVAIVDEKPKFMGGDQSEFTKWVSNNIVYPEIAKENGISGRVMLQFTVERDGSVTNVVVLRGIDSSLDREAVRVVQSSPKWTPGKQRDRPVRVRYTFPVIFRLM</sequence>
<dbReference type="PANTHER" id="PTHR33446">
    <property type="entry name" value="PROTEIN TONB-RELATED"/>
    <property type="match status" value="1"/>
</dbReference>
<evidence type="ECO:0000256" key="3">
    <source>
        <dbReference type="ARBA" id="ARBA00022448"/>
    </source>
</evidence>
<evidence type="ECO:0000256" key="10">
    <source>
        <dbReference type="SAM" id="Phobius"/>
    </source>
</evidence>
<dbReference type="PANTHER" id="PTHR33446:SF2">
    <property type="entry name" value="PROTEIN TONB"/>
    <property type="match status" value="1"/>
</dbReference>
<evidence type="ECO:0000256" key="6">
    <source>
        <dbReference type="ARBA" id="ARBA00022692"/>
    </source>
</evidence>
<dbReference type="PROSITE" id="PS52015">
    <property type="entry name" value="TONB_CTD"/>
    <property type="match status" value="1"/>
</dbReference>
<evidence type="ECO:0000256" key="4">
    <source>
        <dbReference type="ARBA" id="ARBA00022475"/>
    </source>
</evidence>
<keyword evidence="3" id="KW-0813">Transport</keyword>
<dbReference type="Gene3D" id="3.30.1150.10">
    <property type="match status" value="1"/>
</dbReference>
<gene>
    <name evidence="12" type="ORF">IAC68_06185</name>
</gene>
<dbReference type="GO" id="GO:0031992">
    <property type="term" value="F:energy transducer activity"/>
    <property type="evidence" value="ECO:0007669"/>
    <property type="project" value="InterPro"/>
</dbReference>
<dbReference type="GO" id="GO:0015031">
    <property type="term" value="P:protein transport"/>
    <property type="evidence" value="ECO:0007669"/>
    <property type="project" value="UniProtKB-KW"/>
</dbReference>
<accession>A0A9D9GY94</accession>
<dbReference type="EMBL" id="JADINB010000136">
    <property type="protein sequence ID" value="MBO8429501.1"/>
    <property type="molecule type" value="Genomic_DNA"/>
</dbReference>
<dbReference type="NCBIfam" id="TIGR01352">
    <property type="entry name" value="tonB_Cterm"/>
    <property type="match status" value="1"/>
</dbReference>
<reference evidence="12" key="2">
    <citation type="journal article" date="2021" name="PeerJ">
        <title>Extensive microbial diversity within the chicken gut microbiome revealed by metagenomics and culture.</title>
        <authorList>
            <person name="Gilroy R."/>
            <person name="Ravi A."/>
            <person name="Getino M."/>
            <person name="Pursley I."/>
            <person name="Horton D.L."/>
            <person name="Alikhan N.F."/>
            <person name="Baker D."/>
            <person name="Gharbi K."/>
            <person name="Hall N."/>
            <person name="Watson M."/>
            <person name="Adriaenssens E.M."/>
            <person name="Foster-Nyarko E."/>
            <person name="Jarju S."/>
            <person name="Secka A."/>
            <person name="Antonio M."/>
            <person name="Oren A."/>
            <person name="Chaudhuri R.R."/>
            <person name="La Ragione R."/>
            <person name="Hildebrand F."/>
            <person name="Pallen M.J."/>
        </authorList>
    </citation>
    <scope>NUCLEOTIDE SEQUENCE</scope>
    <source>
        <strain evidence="12">15467</strain>
    </source>
</reference>
<dbReference type="GO" id="GO:0055085">
    <property type="term" value="P:transmembrane transport"/>
    <property type="evidence" value="ECO:0007669"/>
    <property type="project" value="InterPro"/>
</dbReference>
<protein>
    <submittedName>
        <fullName evidence="12">Energy transducer TonB</fullName>
    </submittedName>
</protein>
<evidence type="ECO:0000256" key="8">
    <source>
        <dbReference type="ARBA" id="ARBA00022989"/>
    </source>
</evidence>
<dbReference type="InterPro" id="IPR037682">
    <property type="entry name" value="TonB_C"/>
</dbReference>
<feature type="transmembrane region" description="Helical" evidence="10">
    <location>
        <begin position="21"/>
        <end position="39"/>
    </location>
</feature>
<proteinExistence type="inferred from homology"/>
<organism evidence="12 13">
    <name type="scientific">Candidatus Egerieousia excrementavium</name>
    <dbReference type="NCBI Taxonomy" id="2840778"/>
    <lineage>
        <taxon>Bacteria</taxon>
        <taxon>Pseudomonadati</taxon>
        <taxon>Bacteroidota</taxon>
        <taxon>Bacteroidia</taxon>
        <taxon>Bacteroidales</taxon>
        <taxon>Candidatus Egerieousia</taxon>
    </lineage>
</organism>
<keyword evidence="8 10" id="KW-1133">Transmembrane helix</keyword>
<dbReference type="AlphaFoldDB" id="A0A9D9GY94"/>
<evidence type="ECO:0000256" key="9">
    <source>
        <dbReference type="ARBA" id="ARBA00023136"/>
    </source>
</evidence>
<evidence type="ECO:0000256" key="2">
    <source>
        <dbReference type="ARBA" id="ARBA00006555"/>
    </source>
</evidence>
<evidence type="ECO:0000259" key="11">
    <source>
        <dbReference type="PROSITE" id="PS52015"/>
    </source>
</evidence>
<evidence type="ECO:0000256" key="1">
    <source>
        <dbReference type="ARBA" id="ARBA00004383"/>
    </source>
</evidence>
<evidence type="ECO:0000256" key="7">
    <source>
        <dbReference type="ARBA" id="ARBA00022927"/>
    </source>
</evidence>
<dbReference type="InterPro" id="IPR003538">
    <property type="entry name" value="TonB"/>
</dbReference>
<name>A0A9D9GY94_9BACT</name>
<dbReference type="Proteomes" id="UP000823635">
    <property type="component" value="Unassembled WGS sequence"/>
</dbReference>
<reference evidence="12" key="1">
    <citation type="submission" date="2020-10" db="EMBL/GenBank/DDBJ databases">
        <authorList>
            <person name="Gilroy R."/>
        </authorList>
    </citation>
    <scope>NUCLEOTIDE SEQUENCE</scope>
    <source>
        <strain evidence="12">15467</strain>
    </source>
</reference>
<keyword evidence="6 10" id="KW-0812">Transmembrane</keyword>
<keyword evidence="5" id="KW-0997">Cell inner membrane</keyword>
<dbReference type="GO" id="GO:0015891">
    <property type="term" value="P:siderophore transport"/>
    <property type="evidence" value="ECO:0007669"/>
    <property type="project" value="InterPro"/>
</dbReference>
<dbReference type="InterPro" id="IPR051045">
    <property type="entry name" value="TonB-dependent_transducer"/>
</dbReference>
<evidence type="ECO:0000313" key="13">
    <source>
        <dbReference type="Proteomes" id="UP000823635"/>
    </source>
</evidence>
<keyword evidence="9 10" id="KW-0472">Membrane</keyword>
<evidence type="ECO:0000256" key="5">
    <source>
        <dbReference type="ARBA" id="ARBA00022519"/>
    </source>
</evidence>
<comment type="subcellular location">
    <subcellularLocation>
        <location evidence="1">Cell inner membrane</location>
        <topology evidence="1">Single-pass membrane protein</topology>
        <orientation evidence="1">Periplasmic side</orientation>
    </subcellularLocation>
</comment>
<dbReference type="InterPro" id="IPR006260">
    <property type="entry name" value="TonB/TolA_C"/>
</dbReference>
<dbReference type="Pfam" id="PF03544">
    <property type="entry name" value="TonB_C"/>
    <property type="match status" value="1"/>
</dbReference>
<dbReference type="GO" id="GO:0030288">
    <property type="term" value="C:outer membrane-bounded periplasmic space"/>
    <property type="evidence" value="ECO:0007669"/>
    <property type="project" value="InterPro"/>
</dbReference>
<dbReference type="GO" id="GO:0098797">
    <property type="term" value="C:plasma membrane protein complex"/>
    <property type="evidence" value="ECO:0007669"/>
    <property type="project" value="TreeGrafter"/>
</dbReference>